<dbReference type="Gene3D" id="1.10.10.10">
    <property type="entry name" value="Winged helix-like DNA-binding domain superfamily/Winged helix DNA-binding domain"/>
    <property type="match status" value="1"/>
</dbReference>
<dbReference type="PROSITE" id="PS51755">
    <property type="entry name" value="OMPR_PHOB"/>
    <property type="match status" value="1"/>
</dbReference>
<dbReference type="PANTHER" id="PTHR47691">
    <property type="entry name" value="REGULATOR-RELATED"/>
    <property type="match status" value="1"/>
</dbReference>
<dbReference type="GO" id="GO:0003677">
    <property type="term" value="F:DNA binding"/>
    <property type="evidence" value="ECO:0007669"/>
    <property type="project" value="UniProtKB-UniRule"/>
</dbReference>
<reference evidence="6 7" key="1">
    <citation type="submission" date="2016-10" db="EMBL/GenBank/DDBJ databases">
        <authorList>
            <person name="de Groot N.N."/>
        </authorList>
    </citation>
    <scope>NUCLEOTIDE SEQUENCE [LARGE SCALE GENOMIC DNA]</scope>
    <source>
        <strain evidence="6 7">DSM 43019</strain>
    </source>
</reference>
<accession>A0A1I2MTU5</accession>
<feature type="domain" description="OmpR/PhoB-type" evidence="5">
    <location>
        <begin position="1"/>
        <end position="88"/>
    </location>
</feature>
<dbReference type="SMART" id="SM01043">
    <property type="entry name" value="BTAD"/>
    <property type="match status" value="1"/>
</dbReference>
<dbReference type="InterPro" id="IPR058852">
    <property type="entry name" value="HTH_77"/>
</dbReference>
<keyword evidence="7" id="KW-1185">Reference proteome</keyword>
<dbReference type="InterPro" id="IPR036388">
    <property type="entry name" value="WH-like_DNA-bd_sf"/>
</dbReference>
<feature type="DNA-binding region" description="OmpR/PhoB-type" evidence="3">
    <location>
        <begin position="1"/>
        <end position="88"/>
    </location>
</feature>
<dbReference type="Proteomes" id="UP000199645">
    <property type="component" value="Unassembled WGS sequence"/>
</dbReference>
<dbReference type="OrthoDB" id="33864at2"/>
<dbReference type="EMBL" id="FONV01000031">
    <property type="protein sequence ID" value="SFF92521.1"/>
    <property type="molecule type" value="Genomic_DNA"/>
</dbReference>
<dbReference type="GO" id="GO:0000160">
    <property type="term" value="P:phosphorelay signal transduction system"/>
    <property type="evidence" value="ECO:0007669"/>
    <property type="project" value="InterPro"/>
</dbReference>
<dbReference type="Pfam" id="PF03704">
    <property type="entry name" value="BTAD"/>
    <property type="match status" value="1"/>
</dbReference>
<dbReference type="Pfam" id="PF13424">
    <property type="entry name" value="TPR_12"/>
    <property type="match status" value="1"/>
</dbReference>
<dbReference type="SMART" id="SM00862">
    <property type="entry name" value="Trans_reg_C"/>
    <property type="match status" value="1"/>
</dbReference>
<name>A0A1I2MTU5_9ACTN</name>
<dbReference type="CDD" id="cd15831">
    <property type="entry name" value="BTAD"/>
    <property type="match status" value="1"/>
</dbReference>
<proteinExistence type="inferred from homology"/>
<dbReference type="InterPro" id="IPR005158">
    <property type="entry name" value="BTAD"/>
</dbReference>
<dbReference type="InterPro" id="IPR011990">
    <property type="entry name" value="TPR-like_helical_dom_sf"/>
</dbReference>
<evidence type="ECO:0000313" key="7">
    <source>
        <dbReference type="Proteomes" id="UP000199645"/>
    </source>
</evidence>
<dbReference type="InterPro" id="IPR027417">
    <property type="entry name" value="P-loop_NTPase"/>
</dbReference>
<dbReference type="InterPro" id="IPR016032">
    <property type="entry name" value="Sig_transdc_resp-reg_C-effctor"/>
</dbReference>
<evidence type="ECO:0000256" key="2">
    <source>
        <dbReference type="ARBA" id="ARBA00023125"/>
    </source>
</evidence>
<dbReference type="AlphaFoldDB" id="A0A1I2MTU5"/>
<evidence type="ECO:0000256" key="1">
    <source>
        <dbReference type="ARBA" id="ARBA00005820"/>
    </source>
</evidence>
<dbReference type="SUPFAM" id="SSF52540">
    <property type="entry name" value="P-loop containing nucleoside triphosphate hydrolases"/>
    <property type="match status" value="1"/>
</dbReference>
<evidence type="ECO:0000256" key="4">
    <source>
        <dbReference type="SAM" id="MobiDB-lite"/>
    </source>
</evidence>
<dbReference type="GO" id="GO:0006355">
    <property type="term" value="P:regulation of DNA-templated transcription"/>
    <property type="evidence" value="ECO:0007669"/>
    <property type="project" value="InterPro"/>
</dbReference>
<protein>
    <submittedName>
        <fullName evidence="6">Predicted ATPase</fullName>
    </submittedName>
</protein>
<evidence type="ECO:0000313" key="6">
    <source>
        <dbReference type="EMBL" id="SFF92521.1"/>
    </source>
</evidence>
<evidence type="ECO:0000256" key="3">
    <source>
        <dbReference type="PROSITE-ProRule" id="PRU01091"/>
    </source>
</evidence>
<evidence type="ECO:0000259" key="5">
    <source>
        <dbReference type="PROSITE" id="PS51755"/>
    </source>
</evidence>
<comment type="similarity">
    <text evidence="1">Belongs to the AfsR/DnrI/RedD regulatory family.</text>
</comment>
<dbReference type="Pfam" id="PF00486">
    <property type="entry name" value="Trans_reg_C"/>
    <property type="match status" value="1"/>
</dbReference>
<dbReference type="RefSeq" id="WP_093622076.1">
    <property type="nucleotide sequence ID" value="NZ_BOMT01000093.1"/>
</dbReference>
<sequence length="924" mass="98240">MLRFEVLGPVRVCSGSGELTLPPKPRALLAVLLAARGRPVTVERLLGELWPDGAPSTASATLQMHVSALRKVVGDRIRTVPGGYQLDLGGAGFDAAEFEDAGDLGLWRGDAYEGVPAGPSVAADAARLGEKRLAARLRWAEQALDQGRHVAAATELAGWAAAEPAGEGLARLLMLALYRSGRAGEALGVFGRTAKALRDLEARPGAELEALAAAVRRQDPILDRPAPGLPAQRNRFIGRRAELDRLLGLLGEARLLTVVGPGGAGKTRISLEVVREAAGEYDSVHVIELAEHREGPLAVRVAAAAGIREEPGIPILDTVIARFSGRILGPAPEPAKNDPALTATATPARDGRPDEPAAGGRILMILDNCEHVRADAAELAHLLLAACPGLRLVATSREQLGLPGEVIFTLGGLTTPSPGVTDPQADAVRLLADRVTAARGGAGLTPAEQAVAAELVRRLDGLPLAIELAAARLRALPLAEIMSRLDRRLDLLTGTSPVARHQTMRAAIDWGYDLLDLPQQDLLRRLGVFAGGFDLAAAEAVHGGDPLDPLTQLVDRSMVEWRDGRYRLIETIRAYARERLAGDERVHAYRRLVELWVERLATPPPSDGPRHTAWLSGIAADHDTIVAAIDWSLRDGDPERGLTIASGMWWYWWIAGRMIEGREWLGRALEAAPSAAPSLRGRALRAAAALARNSGDLSDARTLGEECLVTFREADDRAGVLAALNNLLITAQAQEDYPASLEFGQEAIRAAEEAGDQRMIAAASNNTAGTLRCMGRLDEAEPLFRRALDGFRALGDRRGEAAALSNLSTTDRRRGRPAPAREAMLAALTIYTDHGITEGQLDAVEGLAQLDIAAGDAAGGLRLLALAERERATLGAPSFTPDEIADKESAEATARSSLGTAERAAIYREADALTLSEVVNALLR</sequence>
<dbReference type="SUPFAM" id="SSF48452">
    <property type="entry name" value="TPR-like"/>
    <property type="match status" value="2"/>
</dbReference>
<dbReference type="InterPro" id="IPR001867">
    <property type="entry name" value="OmpR/PhoB-type_DNA-bd"/>
</dbReference>
<feature type="region of interest" description="Disordered" evidence="4">
    <location>
        <begin position="331"/>
        <end position="356"/>
    </location>
</feature>
<organism evidence="6 7">
    <name type="scientific">Actinoplanes philippinensis</name>
    <dbReference type="NCBI Taxonomy" id="35752"/>
    <lineage>
        <taxon>Bacteria</taxon>
        <taxon>Bacillati</taxon>
        <taxon>Actinomycetota</taxon>
        <taxon>Actinomycetes</taxon>
        <taxon>Micromonosporales</taxon>
        <taxon>Micromonosporaceae</taxon>
        <taxon>Actinoplanes</taxon>
    </lineage>
</organism>
<keyword evidence="2 3" id="KW-0238">DNA-binding</keyword>
<dbReference type="Gene3D" id="1.25.40.10">
    <property type="entry name" value="Tetratricopeptide repeat domain"/>
    <property type="match status" value="2"/>
</dbReference>
<dbReference type="PANTHER" id="PTHR47691:SF3">
    <property type="entry name" value="HTH-TYPE TRANSCRIPTIONAL REGULATOR RV0890C-RELATED"/>
    <property type="match status" value="1"/>
</dbReference>
<gene>
    <name evidence="6" type="ORF">SAMN05421541_13148</name>
</gene>
<dbReference type="Pfam" id="PF25872">
    <property type="entry name" value="HTH_77"/>
    <property type="match status" value="1"/>
</dbReference>
<dbReference type="SUPFAM" id="SSF46894">
    <property type="entry name" value="C-terminal effector domain of the bipartite response regulators"/>
    <property type="match status" value="1"/>
</dbReference>
<dbReference type="STRING" id="35752.SAMN05421541_13148"/>